<dbReference type="PANTHER" id="PTHR12121:SF36">
    <property type="entry name" value="ENDONUCLEASE_EXONUCLEASE_PHOSPHATASE DOMAIN-CONTAINING PROTEIN"/>
    <property type="match status" value="1"/>
</dbReference>
<dbReference type="Pfam" id="PF13287">
    <property type="entry name" value="Fn3_assoc"/>
    <property type="match status" value="1"/>
</dbReference>
<organism evidence="3 4">
    <name type="scientific">Carboxylicivirga sediminis</name>
    <dbReference type="NCBI Taxonomy" id="2006564"/>
    <lineage>
        <taxon>Bacteria</taxon>
        <taxon>Pseudomonadati</taxon>
        <taxon>Bacteroidota</taxon>
        <taxon>Bacteroidia</taxon>
        <taxon>Marinilabiliales</taxon>
        <taxon>Marinilabiliaceae</taxon>
        <taxon>Carboxylicivirga</taxon>
    </lineage>
</organism>
<dbReference type="PANTHER" id="PTHR12121">
    <property type="entry name" value="CARBON CATABOLITE REPRESSOR PROTEIN 4"/>
    <property type="match status" value="1"/>
</dbReference>
<dbReference type="SUPFAM" id="SSF49785">
    <property type="entry name" value="Galactose-binding domain-like"/>
    <property type="match status" value="1"/>
</dbReference>
<dbReference type="Proteomes" id="UP000679220">
    <property type="component" value="Unassembled WGS sequence"/>
</dbReference>
<dbReference type="InterPro" id="IPR036691">
    <property type="entry name" value="Endo/exonu/phosph_ase_sf"/>
</dbReference>
<keyword evidence="4" id="KW-1185">Reference proteome</keyword>
<dbReference type="InterPro" id="IPR026876">
    <property type="entry name" value="Fn3_assoc_repeat"/>
</dbReference>
<dbReference type="InterPro" id="IPR008979">
    <property type="entry name" value="Galactose-bd-like_sf"/>
</dbReference>
<evidence type="ECO:0000259" key="1">
    <source>
        <dbReference type="Pfam" id="PF00754"/>
    </source>
</evidence>
<keyword evidence="3" id="KW-0540">Nuclease</keyword>
<feature type="domain" description="Endonuclease/exonuclease/phosphatase" evidence="2">
    <location>
        <begin position="31"/>
        <end position="278"/>
    </location>
</feature>
<dbReference type="Pfam" id="PF03372">
    <property type="entry name" value="Exo_endo_phos"/>
    <property type="match status" value="1"/>
</dbReference>
<dbReference type="Pfam" id="PF00754">
    <property type="entry name" value="F5_F8_type_C"/>
    <property type="match status" value="1"/>
</dbReference>
<dbReference type="EMBL" id="JAGTAR010000010">
    <property type="protein sequence ID" value="MBR8535537.1"/>
    <property type="molecule type" value="Genomic_DNA"/>
</dbReference>
<keyword evidence="3" id="KW-0378">Hydrolase</keyword>
<dbReference type="GO" id="GO:0004519">
    <property type="term" value="F:endonuclease activity"/>
    <property type="evidence" value="ECO:0007669"/>
    <property type="project" value="UniProtKB-KW"/>
</dbReference>
<feature type="domain" description="F5/8 type C" evidence="1">
    <location>
        <begin position="418"/>
        <end position="515"/>
    </location>
</feature>
<dbReference type="Gene3D" id="2.60.120.260">
    <property type="entry name" value="Galactose-binding domain-like"/>
    <property type="match status" value="1"/>
</dbReference>
<dbReference type="InterPro" id="IPR005135">
    <property type="entry name" value="Endo/exonuclease/phosphatase"/>
</dbReference>
<dbReference type="CDD" id="cd09083">
    <property type="entry name" value="EEP-1"/>
    <property type="match status" value="1"/>
</dbReference>
<keyword evidence="3" id="KW-0255">Endonuclease</keyword>
<protein>
    <submittedName>
        <fullName evidence="3">Endonuclease/exonuclease/phosphatase family protein</fullName>
    </submittedName>
</protein>
<gene>
    <name evidence="3" type="ORF">KDU71_08195</name>
</gene>
<dbReference type="SUPFAM" id="SSF56219">
    <property type="entry name" value="DNase I-like"/>
    <property type="match status" value="1"/>
</dbReference>
<evidence type="ECO:0000259" key="2">
    <source>
        <dbReference type="Pfam" id="PF03372"/>
    </source>
</evidence>
<dbReference type="RefSeq" id="WP_212189486.1">
    <property type="nucleotide sequence ID" value="NZ_JAGTAR010000010.1"/>
</dbReference>
<dbReference type="Gene3D" id="3.60.10.10">
    <property type="entry name" value="Endonuclease/exonuclease/phosphatase"/>
    <property type="match status" value="1"/>
</dbReference>
<comment type="caution">
    <text evidence="3">The sequence shown here is derived from an EMBL/GenBank/DDBJ whole genome shotgun (WGS) entry which is preliminary data.</text>
</comment>
<reference evidence="3" key="2">
    <citation type="submission" date="2021-04" db="EMBL/GenBank/DDBJ databases">
        <authorList>
            <person name="Zhang T."/>
            <person name="Zhang Y."/>
            <person name="Lu D."/>
            <person name="Zuo D."/>
            <person name="Du Z."/>
        </authorList>
    </citation>
    <scope>NUCLEOTIDE SEQUENCE</scope>
    <source>
        <strain evidence="3">JR1</strain>
    </source>
</reference>
<dbReference type="GO" id="GO:0000175">
    <property type="term" value="F:3'-5'-RNA exonuclease activity"/>
    <property type="evidence" value="ECO:0007669"/>
    <property type="project" value="TreeGrafter"/>
</dbReference>
<reference evidence="3" key="1">
    <citation type="journal article" date="2018" name="Int. J. Syst. Evol. Microbiol.">
        <title>Carboxylicivirga sediminis sp. nov., isolated from coastal sediment.</title>
        <authorList>
            <person name="Wang F.Q."/>
            <person name="Ren L.H."/>
            <person name="Zou R.J."/>
            <person name="Sun Y.Z."/>
            <person name="Liu X.J."/>
            <person name="Jiang F."/>
            <person name="Liu L.J."/>
        </authorList>
    </citation>
    <scope>NUCLEOTIDE SEQUENCE</scope>
    <source>
        <strain evidence="3">JR1</strain>
    </source>
</reference>
<accession>A0A941F357</accession>
<evidence type="ECO:0000313" key="3">
    <source>
        <dbReference type="EMBL" id="MBR8535537.1"/>
    </source>
</evidence>
<proteinExistence type="predicted"/>
<name>A0A941F357_9BACT</name>
<dbReference type="AlphaFoldDB" id="A0A941F357"/>
<evidence type="ECO:0000313" key="4">
    <source>
        <dbReference type="Proteomes" id="UP000679220"/>
    </source>
</evidence>
<dbReference type="InterPro" id="IPR050410">
    <property type="entry name" value="CCR4/nocturin_mRNA_transcr"/>
</dbReference>
<dbReference type="InterPro" id="IPR000421">
    <property type="entry name" value="FA58C"/>
</dbReference>
<sequence length="542" mass="62237">MNLRILIILCIITVGGFLYFCSEEDRELQVMSFNIRYDNPADGINSWSNRKDMVYRFINEQQPDIIGFQEALKNQMDDLQSNLESYSHVGVGRNDGKESGEFVPVFYLKDKYELLASSHFWLSETPEIPGSRSWGAALPRIVTWVQLKERQNGYIFYVFNTHFSHVSAYARNESAILLVNKIKTIAGEAPVVLTGDFNAQPDERMYSTLTENWEGYHQLWDSRTLPIKKTVESQQTFNGFNPETPEIVIDHIFINGFFNVQTFNTHQVTDNKVFISDHYPITARLSFRMNKREVQSEGKKLMQNAQMPIIEYEQLCFFDSTIINIKPQGQNATIFYTLEDEQPDSACTQYQKPITLKSSETLKARAFAKDMYPSHVAVQTLIKRRPNNARLIEVIPEADEKYYSPNYQSLFDNKQGNPIKLDDGSWCGFNGTDNDFLFDFKKKVHLEEVYVSCLSQPSQWIVNPSKIEIRTSNDGINYQVVSSKVLPTSFNESETGHMVVHLPFTAKARYVKVSVYNGGILPHTHSGKGNPSWTFIDELVVQ</sequence>